<dbReference type="InterPro" id="IPR013762">
    <property type="entry name" value="Integrase-like_cat_sf"/>
</dbReference>
<keyword evidence="2 4" id="KW-0238">DNA-binding</keyword>
<protein>
    <recommendedName>
        <fullName evidence="9">Tyrosine-type recombinase/integrase</fullName>
    </recommendedName>
</protein>
<gene>
    <name evidence="7" type="ORF">CL944_02220</name>
</gene>
<evidence type="ECO:0000313" key="7">
    <source>
        <dbReference type="EMBL" id="MAG18268.1"/>
    </source>
</evidence>
<feature type="domain" description="Tyr recombinase" evidence="5">
    <location>
        <begin position="102"/>
        <end position="275"/>
    </location>
</feature>
<evidence type="ECO:0008006" key="9">
    <source>
        <dbReference type="Google" id="ProtNLM"/>
    </source>
</evidence>
<dbReference type="Proteomes" id="UP000226712">
    <property type="component" value="Unassembled WGS sequence"/>
</dbReference>
<dbReference type="AlphaFoldDB" id="A0A2D6LQ69"/>
<dbReference type="Gene3D" id="1.10.150.130">
    <property type="match status" value="1"/>
</dbReference>
<dbReference type="InterPro" id="IPR011010">
    <property type="entry name" value="DNA_brk_join_enz"/>
</dbReference>
<dbReference type="InterPro" id="IPR010998">
    <property type="entry name" value="Integrase_recombinase_N"/>
</dbReference>
<dbReference type="InterPro" id="IPR002104">
    <property type="entry name" value="Integrase_catalytic"/>
</dbReference>
<evidence type="ECO:0000256" key="2">
    <source>
        <dbReference type="ARBA" id="ARBA00023125"/>
    </source>
</evidence>
<keyword evidence="3" id="KW-0233">DNA recombination</keyword>
<evidence type="ECO:0000256" key="3">
    <source>
        <dbReference type="ARBA" id="ARBA00023172"/>
    </source>
</evidence>
<evidence type="ECO:0000259" key="6">
    <source>
        <dbReference type="PROSITE" id="PS51900"/>
    </source>
</evidence>
<dbReference type="Gene3D" id="1.10.443.10">
    <property type="entry name" value="Intergrase catalytic core"/>
    <property type="match status" value="1"/>
</dbReference>
<dbReference type="SUPFAM" id="SSF56349">
    <property type="entry name" value="DNA breaking-rejoining enzymes"/>
    <property type="match status" value="1"/>
</dbReference>
<dbReference type="InterPro" id="IPR044068">
    <property type="entry name" value="CB"/>
</dbReference>
<evidence type="ECO:0000256" key="4">
    <source>
        <dbReference type="PROSITE-ProRule" id="PRU01248"/>
    </source>
</evidence>
<dbReference type="InterPro" id="IPR050090">
    <property type="entry name" value="Tyrosine_recombinase_XerCD"/>
</dbReference>
<dbReference type="GO" id="GO:0015074">
    <property type="term" value="P:DNA integration"/>
    <property type="evidence" value="ECO:0007669"/>
    <property type="project" value="UniProtKB-KW"/>
</dbReference>
<dbReference type="NCBIfam" id="NF040815">
    <property type="entry name" value="recomb_XerA_Arch"/>
    <property type="match status" value="1"/>
</dbReference>
<dbReference type="Pfam" id="PF13495">
    <property type="entry name" value="Phage_int_SAM_4"/>
    <property type="match status" value="1"/>
</dbReference>
<dbReference type="PANTHER" id="PTHR30349">
    <property type="entry name" value="PHAGE INTEGRASE-RELATED"/>
    <property type="match status" value="1"/>
</dbReference>
<proteinExistence type="predicted"/>
<sequence>MDSPEPKNEHLEKFKQELIIAGYSQRTISMYTLYVKNLLNSAKKHPKDMDRSDLVGFLAKEKEKGSSNSTLALIHAALKFFFHKYLKSKIMDEIPTPKKNKYLPTTLTKDETKKLIKATKKGRNRLLLQFIYSSGVRVSEAVNMKNEEINFKERIGKVKSGKGAKDRIIILSKNWCKLAKKYVEKKKIKSEWLFSKKNGKKISTDTVQRIVKEAGEKAEIEKIVTPHVLRHSFATHLLEAGENIRKIQELLGHSNLNTTQIYTHVSTEQLKKVSSPLDNL</sequence>
<reference evidence="8" key="1">
    <citation type="submission" date="2017-09" db="EMBL/GenBank/DDBJ databases">
        <title>The Reconstruction of 2,631 Draft Metagenome-Assembled Genomes from the Global Oceans.</title>
        <authorList>
            <person name="Tully B.J."/>
            <person name="Graham E.D."/>
            <person name="Heidelberg J.F."/>
        </authorList>
    </citation>
    <scope>NUCLEOTIDE SEQUENCE [LARGE SCALE GENOMIC DNA]</scope>
</reference>
<dbReference type="PROSITE" id="PS51900">
    <property type="entry name" value="CB"/>
    <property type="match status" value="1"/>
</dbReference>
<name>A0A2D6LQ69_9ARCH</name>
<evidence type="ECO:0000259" key="5">
    <source>
        <dbReference type="PROSITE" id="PS51898"/>
    </source>
</evidence>
<keyword evidence="1" id="KW-0229">DNA integration</keyword>
<dbReference type="InterPro" id="IPR004107">
    <property type="entry name" value="Integrase_SAM-like_N"/>
</dbReference>
<accession>A0A2D6LQ69</accession>
<evidence type="ECO:0000313" key="8">
    <source>
        <dbReference type="Proteomes" id="UP000226712"/>
    </source>
</evidence>
<feature type="domain" description="Core-binding (CB)" evidence="6">
    <location>
        <begin position="5"/>
        <end position="86"/>
    </location>
</feature>
<dbReference type="PANTHER" id="PTHR30349:SF41">
    <property type="entry name" value="INTEGRASE_RECOMBINASE PROTEIN MJ0367-RELATED"/>
    <property type="match status" value="1"/>
</dbReference>
<dbReference type="EMBL" id="NZBD01000015">
    <property type="protein sequence ID" value="MAG18268.1"/>
    <property type="molecule type" value="Genomic_DNA"/>
</dbReference>
<dbReference type="PROSITE" id="PS51898">
    <property type="entry name" value="TYR_RECOMBINASE"/>
    <property type="match status" value="1"/>
</dbReference>
<dbReference type="Pfam" id="PF00589">
    <property type="entry name" value="Phage_integrase"/>
    <property type="match status" value="1"/>
</dbReference>
<dbReference type="GO" id="GO:0003677">
    <property type="term" value="F:DNA binding"/>
    <property type="evidence" value="ECO:0007669"/>
    <property type="project" value="UniProtKB-UniRule"/>
</dbReference>
<dbReference type="GO" id="GO:0006310">
    <property type="term" value="P:DNA recombination"/>
    <property type="evidence" value="ECO:0007669"/>
    <property type="project" value="UniProtKB-KW"/>
</dbReference>
<organism evidence="7 8">
    <name type="scientific">Candidatus Iainarchaeum sp</name>
    <dbReference type="NCBI Taxonomy" id="3101447"/>
    <lineage>
        <taxon>Archaea</taxon>
        <taxon>Candidatus Iainarchaeota</taxon>
        <taxon>Candidatus Iainarchaeia</taxon>
        <taxon>Candidatus Iainarchaeales</taxon>
        <taxon>Candidatus Iainarchaeaceae</taxon>
        <taxon>Candidatus Iainarchaeum</taxon>
    </lineage>
</organism>
<evidence type="ECO:0000256" key="1">
    <source>
        <dbReference type="ARBA" id="ARBA00022908"/>
    </source>
</evidence>
<comment type="caution">
    <text evidence="7">The sequence shown here is derived from an EMBL/GenBank/DDBJ whole genome shotgun (WGS) entry which is preliminary data.</text>
</comment>